<organism evidence="8">
    <name type="scientific">Solanum lycopersicum</name>
    <name type="common">Tomato</name>
    <name type="synonym">Lycopersicon esculentum</name>
    <dbReference type="NCBI Taxonomy" id="4081"/>
    <lineage>
        <taxon>Eukaryota</taxon>
        <taxon>Viridiplantae</taxon>
        <taxon>Streptophyta</taxon>
        <taxon>Embryophyta</taxon>
        <taxon>Tracheophyta</taxon>
        <taxon>Spermatophyta</taxon>
        <taxon>Magnoliopsida</taxon>
        <taxon>eudicotyledons</taxon>
        <taxon>Gunneridae</taxon>
        <taxon>Pentapetalae</taxon>
        <taxon>asterids</taxon>
        <taxon>lamiids</taxon>
        <taxon>Solanales</taxon>
        <taxon>Solanaceae</taxon>
        <taxon>Solanoideae</taxon>
        <taxon>Solaneae</taxon>
        <taxon>Solanum</taxon>
        <taxon>Solanum subgen. Lycopersicon</taxon>
    </lineage>
</organism>
<reference evidence="8" key="2">
    <citation type="submission" date="2019-01" db="UniProtKB">
        <authorList>
            <consortium name="EnsemblPlants"/>
        </authorList>
    </citation>
    <scope>IDENTIFICATION</scope>
    <source>
        <strain evidence="8">cv. Heinz 1706</strain>
    </source>
</reference>
<dbReference type="Pfam" id="PF01429">
    <property type="entry name" value="MBD"/>
    <property type="match status" value="1"/>
</dbReference>
<proteinExistence type="predicted"/>
<evidence type="ECO:0000256" key="6">
    <source>
        <dbReference type="SAM" id="MobiDB-lite"/>
    </source>
</evidence>
<dbReference type="PROSITE" id="PS50982">
    <property type="entry name" value="MBD"/>
    <property type="match status" value="1"/>
</dbReference>
<dbReference type="STRING" id="4081.A0A3Q7IVH4"/>
<dbReference type="Proteomes" id="UP000004994">
    <property type="component" value="Chromosome 11"/>
</dbReference>
<evidence type="ECO:0000313" key="9">
    <source>
        <dbReference type="Proteomes" id="UP000004994"/>
    </source>
</evidence>
<evidence type="ECO:0000256" key="4">
    <source>
        <dbReference type="ARBA" id="ARBA00023163"/>
    </source>
</evidence>
<keyword evidence="5" id="KW-0539">Nucleus</keyword>
<accession>A0A3Q7IVH4</accession>
<evidence type="ECO:0000313" key="8">
    <source>
        <dbReference type="EnsemblPlants" id="Solyc11g042421.1.1"/>
    </source>
</evidence>
<sequence>MVNDSPDTLKTSARLATNPTVEFNKSNGSYDESNVLNGPSSPKTPSGFKRELYLRKDYSKMDAYYFTPSWMKLQSFSVVGTFLQQNPEFSELNYQFSSSLAP</sequence>
<name>A0A3Q7IVH4_SOLLC</name>
<keyword evidence="3" id="KW-0238">DNA-binding</keyword>
<keyword evidence="9" id="KW-1185">Reference proteome</keyword>
<dbReference type="EnsemblPlants" id="Solyc11g042421.1.1">
    <property type="protein sequence ID" value="Solyc11g042421.1.1"/>
    <property type="gene ID" value="Solyc11g042421.1"/>
</dbReference>
<dbReference type="SUPFAM" id="SSF54171">
    <property type="entry name" value="DNA-binding domain"/>
    <property type="match status" value="1"/>
</dbReference>
<dbReference type="GO" id="GO:0003677">
    <property type="term" value="F:DNA binding"/>
    <property type="evidence" value="ECO:0007669"/>
    <property type="project" value="UniProtKB-KW"/>
</dbReference>
<dbReference type="GO" id="GO:0005634">
    <property type="term" value="C:nucleus"/>
    <property type="evidence" value="ECO:0007669"/>
    <property type="project" value="UniProtKB-SubCell"/>
</dbReference>
<feature type="compositionally biased region" description="Polar residues" evidence="6">
    <location>
        <begin position="1"/>
        <end position="44"/>
    </location>
</feature>
<dbReference type="AlphaFoldDB" id="A0A3Q7IVH4"/>
<evidence type="ECO:0000256" key="1">
    <source>
        <dbReference type="ARBA" id="ARBA00004123"/>
    </source>
</evidence>
<keyword evidence="2" id="KW-0805">Transcription regulation</keyword>
<dbReference type="InterPro" id="IPR001739">
    <property type="entry name" value="Methyl_CpG_DNA-bd"/>
</dbReference>
<evidence type="ECO:0000256" key="3">
    <source>
        <dbReference type="ARBA" id="ARBA00023125"/>
    </source>
</evidence>
<dbReference type="Gramene" id="Solyc11g042421.1.1">
    <property type="protein sequence ID" value="Solyc11g042421.1.1"/>
    <property type="gene ID" value="Solyc11g042421.1"/>
</dbReference>
<feature type="region of interest" description="Disordered" evidence="6">
    <location>
        <begin position="1"/>
        <end position="47"/>
    </location>
</feature>
<evidence type="ECO:0000256" key="2">
    <source>
        <dbReference type="ARBA" id="ARBA00023015"/>
    </source>
</evidence>
<protein>
    <recommendedName>
        <fullName evidence="7">MBD domain-containing protein</fullName>
    </recommendedName>
</protein>
<dbReference type="InterPro" id="IPR016177">
    <property type="entry name" value="DNA-bd_dom_sf"/>
</dbReference>
<reference evidence="8" key="1">
    <citation type="journal article" date="2012" name="Nature">
        <title>The tomato genome sequence provides insights into fleshy fruit evolution.</title>
        <authorList>
            <consortium name="Tomato Genome Consortium"/>
        </authorList>
    </citation>
    <scope>NUCLEOTIDE SEQUENCE [LARGE SCALE GENOMIC DNA]</scope>
    <source>
        <strain evidence="8">cv. Heinz 1706</strain>
    </source>
</reference>
<comment type="subcellular location">
    <subcellularLocation>
        <location evidence="1">Nucleus</location>
    </subcellularLocation>
</comment>
<dbReference type="SMART" id="SM00391">
    <property type="entry name" value="MBD"/>
    <property type="match status" value="1"/>
</dbReference>
<keyword evidence="4" id="KW-0804">Transcription</keyword>
<dbReference type="Gene3D" id="3.30.890.10">
    <property type="entry name" value="Methyl-cpg-binding Protein 2, Chain A"/>
    <property type="match status" value="1"/>
</dbReference>
<feature type="domain" description="MBD" evidence="7">
    <location>
        <begin position="34"/>
        <end position="101"/>
    </location>
</feature>
<evidence type="ECO:0000256" key="5">
    <source>
        <dbReference type="ARBA" id="ARBA00023242"/>
    </source>
</evidence>
<dbReference type="InParanoid" id="A0A3Q7IVH4"/>
<evidence type="ECO:0000259" key="7">
    <source>
        <dbReference type="PROSITE" id="PS50982"/>
    </source>
</evidence>